<dbReference type="PANTHER" id="PTHR14790">
    <property type="entry name" value="RECQ-MEDIATED GENOME INSTABILITY PROTEIN 1 RMI1"/>
    <property type="match status" value="1"/>
</dbReference>
<dbReference type="GO" id="GO:0000712">
    <property type="term" value="P:resolution of meiotic recombination intermediates"/>
    <property type="evidence" value="ECO:0007669"/>
    <property type="project" value="TreeGrafter"/>
</dbReference>
<comment type="caution">
    <text evidence="5">The sequence shown here is derived from an EMBL/GenBank/DDBJ whole genome shotgun (WGS) entry which is preliminary data.</text>
</comment>
<feature type="compositionally biased region" description="Pro residues" evidence="3">
    <location>
        <begin position="164"/>
        <end position="237"/>
    </location>
</feature>
<gene>
    <name evidence="5" type="ORF">PECAL_1P11340</name>
</gene>
<dbReference type="GO" id="GO:0031422">
    <property type="term" value="C:RecQ family helicase-topoisomerase III complex"/>
    <property type="evidence" value="ECO:0007669"/>
    <property type="project" value="TreeGrafter"/>
</dbReference>
<evidence type="ECO:0000256" key="3">
    <source>
        <dbReference type="SAM" id="MobiDB-lite"/>
    </source>
</evidence>
<reference evidence="5" key="1">
    <citation type="submission" date="2021-11" db="EMBL/GenBank/DDBJ databases">
        <authorList>
            <consortium name="Genoscope - CEA"/>
            <person name="William W."/>
        </authorList>
    </citation>
    <scope>NUCLEOTIDE SEQUENCE</scope>
</reference>
<dbReference type="Pfam" id="PF08585">
    <property type="entry name" value="RMI1_N_C"/>
    <property type="match status" value="1"/>
</dbReference>
<evidence type="ECO:0000256" key="1">
    <source>
        <dbReference type="ARBA" id="ARBA00006395"/>
    </source>
</evidence>
<dbReference type="PANTHER" id="PTHR14790:SF15">
    <property type="entry name" value="RECQ-MEDIATED GENOME INSTABILITY PROTEIN 1"/>
    <property type="match status" value="1"/>
</dbReference>
<dbReference type="Proteomes" id="UP000789595">
    <property type="component" value="Unassembled WGS sequence"/>
</dbReference>
<comment type="similarity">
    <text evidence="1">Belongs to the RMI1 family.</text>
</comment>
<dbReference type="Gene3D" id="2.40.50.770">
    <property type="entry name" value="RecQ-mediated genome instability protein Rmi1, C-terminal domain"/>
    <property type="match status" value="1"/>
</dbReference>
<dbReference type="OrthoDB" id="341511at2759"/>
<proteinExistence type="inferred from homology"/>
<dbReference type="GO" id="GO:0000724">
    <property type="term" value="P:double-strand break repair via homologous recombination"/>
    <property type="evidence" value="ECO:0007669"/>
    <property type="project" value="TreeGrafter"/>
</dbReference>
<keyword evidence="6" id="KW-1185">Reference proteome</keyword>
<evidence type="ECO:0000313" key="5">
    <source>
        <dbReference type="EMBL" id="CAH0364755.1"/>
    </source>
</evidence>
<dbReference type="InterPro" id="IPR042470">
    <property type="entry name" value="RMI1_N_C_sf"/>
</dbReference>
<evidence type="ECO:0000313" key="6">
    <source>
        <dbReference type="Proteomes" id="UP000789595"/>
    </source>
</evidence>
<feature type="region of interest" description="Disordered" evidence="3">
    <location>
        <begin position="157"/>
        <end position="242"/>
    </location>
</feature>
<dbReference type="EMBL" id="CAKKNE010000001">
    <property type="protein sequence ID" value="CAH0364755.1"/>
    <property type="molecule type" value="Genomic_DNA"/>
</dbReference>
<dbReference type="SMART" id="SM01161">
    <property type="entry name" value="DUF1767"/>
    <property type="match status" value="1"/>
</dbReference>
<evidence type="ECO:0000259" key="4">
    <source>
        <dbReference type="Pfam" id="PF08585"/>
    </source>
</evidence>
<evidence type="ECO:0000256" key="2">
    <source>
        <dbReference type="ARBA" id="ARBA00018987"/>
    </source>
</evidence>
<sequence length="381" mass="40356">MHAALARRGIRVDQGWVDAAARAGATTEEQVFVQFLAHDLRKAATAATLPRPLGDTLGGAWVLQVEAVADVGEPAPRHAKTVKALLTDGVVDVGAVCQGWVDRLELGAKIFVKDAPVQRGVVLLRPDNCRVLDCLGHVKAEALAARAAAAAAPPAAAPAAPAAPRGPPAPRVAPAPRPPAPRPPVPARPSPRPPVPAPRAAPVPPRPQPPRPQPPRPQPPRPQPPKAARPKPAIRPPSPKRQRSFGELLTLAQIPTLTPPWTARVQCYVETMRKWGFSAAEGRFVLRVRLRDPSGRVDADFAEAELARLLGGPSRELREVDAGEKAAREAALQTAIAGYEGVLTLRAGAARPEIAKREALEDLDPAALAALQRAVSQMSQR</sequence>
<dbReference type="InterPro" id="IPR013894">
    <property type="entry name" value="RMI1_OB"/>
</dbReference>
<organism evidence="5 6">
    <name type="scientific">Pelagomonas calceolata</name>
    <dbReference type="NCBI Taxonomy" id="35677"/>
    <lineage>
        <taxon>Eukaryota</taxon>
        <taxon>Sar</taxon>
        <taxon>Stramenopiles</taxon>
        <taxon>Ochrophyta</taxon>
        <taxon>Pelagophyceae</taxon>
        <taxon>Pelagomonadales</taxon>
        <taxon>Pelagomonadaceae</taxon>
        <taxon>Pelagomonas</taxon>
    </lineage>
</organism>
<protein>
    <recommendedName>
        <fullName evidence="2">RecQ-mediated genome instability protein 1</fullName>
    </recommendedName>
</protein>
<feature type="domain" description="RecQ mediated genome instability protein 1 OB-fold" evidence="4">
    <location>
        <begin position="78"/>
        <end position="132"/>
    </location>
</feature>
<dbReference type="AlphaFoldDB" id="A0A8J2WE64"/>
<name>A0A8J2WE64_9STRA</name>
<accession>A0A8J2WE64</accession>
<dbReference type="GO" id="GO:0016604">
    <property type="term" value="C:nuclear body"/>
    <property type="evidence" value="ECO:0007669"/>
    <property type="project" value="TreeGrafter"/>
</dbReference>